<dbReference type="Pfam" id="PF00753">
    <property type="entry name" value="Lactamase_B"/>
    <property type="match status" value="1"/>
</dbReference>
<dbReference type="STRING" id="1033734.GCA_000285535_00867"/>
<evidence type="ECO:0000313" key="3">
    <source>
        <dbReference type="Proteomes" id="UP000306477"/>
    </source>
</evidence>
<dbReference type="Proteomes" id="UP000306477">
    <property type="component" value="Unassembled WGS sequence"/>
</dbReference>
<dbReference type="InterPro" id="IPR050855">
    <property type="entry name" value="NDM-1-like"/>
</dbReference>
<dbReference type="GO" id="GO:0016787">
    <property type="term" value="F:hydrolase activity"/>
    <property type="evidence" value="ECO:0007669"/>
    <property type="project" value="UniProtKB-KW"/>
</dbReference>
<sequence>MSNLTQLNERIFLIDAHDLGRKARTGSYIIQEEKITIVETSASPSIPYILEGLKELDIHPNDVEYIIVTHIHLDHAGGAGLLLQHCPNAKVVVHPKGARHLADPSRLTAGARAVYGEDFDTLFNPIIPIPEEKLIVKEDQTELSIGPNCKLVFYDSPGHANHHFSIFDPVSNGIFTGDTIGVYYHELVKDDLELILPSTSPNQFRPDAMMESAEKIKSLGVTTIYFGHYGMTTNVNEVYKQLSFWLPIFVDAGKQAFAEHPLASPSEHKNFIKERILKEVTSYLDERNVPRNHDVYEIIELDLDICSMGIVDFLLKLK</sequence>
<dbReference type="SUPFAM" id="SSF56281">
    <property type="entry name" value="Metallo-hydrolase/oxidoreductase"/>
    <property type="match status" value="1"/>
</dbReference>
<feature type="domain" description="Metallo-beta-lactamase" evidence="1">
    <location>
        <begin position="24"/>
        <end position="228"/>
    </location>
</feature>
<comment type="caution">
    <text evidence="2">The sequence shown here is derived from an EMBL/GenBank/DDBJ whole genome shotgun (WGS) entry which is preliminary data.</text>
</comment>
<dbReference type="SMART" id="SM00849">
    <property type="entry name" value="Lactamase_B"/>
    <property type="match status" value="1"/>
</dbReference>
<organism evidence="2 3">
    <name type="scientific">Bacillus timonensis</name>
    <dbReference type="NCBI Taxonomy" id="1033734"/>
    <lineage>
        <taxon>Bacteria</taxon>
        <taxon>Bacillati</taxon>
        <taxon>Bacillota</taxon>
        <taxon>Bacilli</taxon>
        <taxon>Bacillales</taxon>
        <taxon>Bacillaceae</taxon>
        <taxon>Bacillus</taxon>
    </lineage>
</organism>
<dbReference type="AlphaFoldDB" id="A0A4V3V7M0"/>
<dbReference type="PANTHER" id="PTHR42951">
    <property type="entry name" value="METALLO-BETA-LACTAMASE DOMAIN-CONTAINING"/>
    <property type="match status" value="1"/>
</dbReference>
<accession>A0A4V3V7M0</accession>
<dbReference type="RefSeq" id="WP_136380603.1">
    <property type="nucleotide sequence ID" value="NZ_SLUB01000033.1"/>
</dbReference>
<keyword evidence="3" id="KW-1185">Reference proteome</keyword>
<gene>
    <name evidence="2" type="ORF">E1I69_16165</name>
</gene>
<evidence type="ECO:0000259" key="1">
    <source>
        <dbReference type="SMART" id="SM00849"/>
    </source>
</evidence>
<dbReference type="PANTHER" id="PTHR42951:SF22">
    <property type="entry name" value="METALLO BETA-LACTAMASE SUPERFAMILY LIPOPROTEIN"/>
    <property type="match status" value="1"/>
</dbReference>
<dbReference type="InterPro" id="IPR001279">
    <property type="entry name" value="Metallo-B-lactamas"/>
</dbReference>
<name>A0A4V3V7M0_9BACI</name>
<keyword evidence="2" id="KW-0378">Hydrolase</keyword>
<dbReference type="CDD" id="cd07726">
    <property type="entry name" value="ST1585-like_MBL-fold"/>
    <property type="match status" value="1"/>
</dbReference>
<reference evidence="2 3" key="1">
    <citation type="journal article" date="2019" name="Indoor Air">
        <title>Impacts of indoor surface finishes on bacterial viability.</title>
        <authorList>
            <person name="Hu J."/>
            <person name="Maamar S.B."/>
            <person name="Glawe A.J."/>
            <person name="Gottel N."/>
            <person name="Gilbert J.A."/>
            <person name="Hartmann E.M."/>
        </authorList>
    </citation>
    <scope>NUCLEOTIDE SEQUENCE [LARGE SCALE GENOMIC DNA]</scope>
    <source>
        <strain evidence="2 3">AF060A6</strain>
    </source>
</reference>
<proteinExistence type="predicted"/>
<evidence type="ECO:0000313" key="2">
    <source>
        <dbReference type="EMBL" id="THE11173.1"/>
    </source>
</evidence>
<dbReference type="InterPro" id="IPR036866">
    <property type="entry name" value="RibonucZ/Hydroxyglut_hydro"/>
</dbReference>
<protein>
    <submittedName>
        <fullName evidence="2">MBL fold metallo-hydrolase</fullName>
    </submittedName>
</protein>
<dbReference type="Gene3D" id="3.60.15.10">
    <property type="entry name" value="Ribonuclease Z/Hydroxyacylglutathione hydrolase-like"/>
    <property type="match status" value="1"/>
</dbReference>
<dbReference type="OrthoDB" id="9761531at2"/>
<dbReference type="InterPro" id="IPR037482">
    <property type="entry name" value="ST1585_MBL-fold"/>
</dbReference>
<dbReference type="EMBL" id="SLUB01000033">
    <property type="protein sequence ID" value="THE11173.1"/>
    <property type="molecule type" value="Genomic_DNA"/>
</dbReference>